<dbReference type="Proteomes" id="UP000717996">
    <property type="component" value="Unassembled WGS sequence"/>
</dbReference>
<evidence type="ECO:0000313" key="2">
    <source>
        <dbReference type="EMBL" id="KAG1541253.1"/>
    </source>
</evidence>
<dbReference type="OrthoDB" id="2428500at2759"/>
<gene>
    <name evidence="2" type="ORF">G6F51_008005</name>
</gene>
<feature type="domain" description="Tc1-like transposase DDE" evidence="1">
    <location>
        <begin position="151"/>
        <end position="295"/>
    </location>
</feature>
<dbReference type="NCBIfam" id="NF033545">
    <property type="entry name" value="transpos_IS630"/>
    <property type="match status" value="1"/>
</dbReference>
<protein>
    <recommendedName>
        <fullName evidence="1">Tc1-like transposase DDE domain-containing protein</fullName>
    </recommendedName>
</protein>
<dbReference type="Pfam" id="PF13358">
    <property type="entry name" value="DDE_3"/>
    <property type="match status" value="1"/>
</dbReference>
<dbReference type="AlphaFoldDB" id="A0A9P6Y7D3"/>
<dbReference type="InterPro" id="IPR038717">
    <property type="entry name" value="Tc1-like_DDE_dom"/>
</dbReference>
<dbReference type="InterPro" id="IPR047655">
    <property type="entry name" value="Transpos_IS630-like"/>
</dbReference>
<dbReference type="Gene3D" id="3.30.420.10">
    <property type="entry name" value="Ribonuclease H-like superfamily/Ribonuclease H"/>
    <property type="match status" value="1"/>
</dbReference>
<dbReference type="PANTHER" id="PTHR46564">
    <property type="entry name" value="TRANSPOSASE"/>
    <property type="match status" value="1"/>
</dbReference>
<evidence type="ECO:0000259" key="1">
    <source>
        <dbReference type="Pfam" id="PF13358"/>
    </source>
</evidence>
<evidence type="ECO:0000313" key="3">
    <source>
        <dbReference type="Proteomes" id="UP000717996"/>
    </source>
</evidence>
<reference evidence="2" key="1">
    <citation type="journal article" date="2020" name="Microb. Genom.">
        <title>Genetic diversity of clinical and environmental Mucorales isolates obtained from an investigation of mucormycosis cases among solid organ transplant recipients.</title>
        <authorList>
            <person name="Nguyen M.H."/>
            <person name="Kaul D."/>
            <person name="Muto C."/>
            <person name="Cheng S.J."/>
            <person name="Richter R.A."/>
            <person name="Bruno V.M."/>
            <person name="Liu G."/>
            <person name="Beyhan S."/>
            <person name="Sundermann A.J."/>
            <person name="Mounaud S."/>
            <person name="Pasculle A.W."/>
            <person name="Nierman W.C."/>
            <person name="Driscoll E."/>
            <person name="Cumbie R."/>
            <person name="Clancy C.J."/>
            <person name="Dupont C.L."/>
        </authorList>
    </citation>
    <scope>NUCLEOTIDE SEQUENCE</scope>
    <source>
        <strain evidence="2">GL16</strain>
    </source>
</reference>
<sequence length="332" mass="38103">MYMFTSLNYSKVGEKYGIPVSTLKSWVKAAKEASKKEEALEVDNAIEEQPKKNQHLRKLKKEHTKFLEEFTDNNPVVTLDQMVNALSDKFESFSISKSGVDKHLKESCSYTLKRITKTSAKRNSSDVIELRFRAVETWIKDSNISFMQNCIFIDEAGFNLHIVRSQDRSKKGEPAEVVVATTRGPSVSILGAICSLGVVNVGLKVTKAGTKWKEFMVFLIHVMDVFDKHNLKGCNLFMDNTPIHKPEKITEEISKRGYRIIYLPPYSSFLNPIEEFWAKLKTPVRRSPMTDRDNLVVRIREAAEQVTPEDCQGWIRHAESFFERCLNKEELL</sequence>
<organism evidence="2 3">
    <name type="scientific">Rhizopus oryzae</name>
    <name type="common">Mucormycosis agent</name>
    <name type="synonym">Rhizopus arrhizus var. delemar</name>
    <dbReference type="NCBI Taxonomy" id="64495"/>
    <lineage>
        <taxon>Eukaryota</taxon>
        <taxon>Fungi</taxon>
        <taxon>Fungi incertae sedis</taxon>
        <taxon>Mucoromycota</taxon>
        <taxon>Mucoromycotina</taxon>
        <taxon>Mucoromycetes</taxon>
        <taxon>Mucorales</taxon>
        <taxon>Mucorineae</taxon>
        <taxon>Rhizopodaceae</taxon>
        <taxon>Rhizopus</taxon>
    </lineage>
</organism>
<dbReference type="GO" id="GO:0003676">
    <property type="term" value="F:nucleic acid binding"/>
    <property type="evidence" value="ECO:0007669"/>
    <property type="project" value="InterPro"/>
</dbReference>
<accession>A0A9P6Y7D3</accession>
<dbReference type="PANTHER" id="PTHR46564:SF1">
    <property type="entry name" value="TRANSPOSASE"/>
    <property type="match status" value="1"/>
</dbReference>
<proteinExistence type="predicted"/>
<comment type="caution">
    <text evidence="2">The sequence shown here is derived from an EMBL/GenBank/DDBJ whole genome shotgun (WGS) entry which is preliminary data.</text>
</comment>
<dbReference type="InterPro" id="IPR036397">
    <property type="entry name" value="RNaseH_sf"/>
</dbReference>
<dbReference type="EMBL" id="JAANIT010001264">
    <property type="protein sequence ID" value="KAG1541253.1"/>
    <property type="molecule type" value="Genomic_DNA"/>
</dbReference>
<name>A0A9P6Y7D3_RHIOR</name>